<protein>
    <recommendedName>
        <fullName evidence="4">F-box domain protein</fullName>
    </recommendedName>
</protein>
<evidence type="ECO:0008006" key="4">
    <source>
        <dbReference type="Google" id="ProtNLM"/>
    </source>
</evidence>
<evidence type="ECO:0000313" key="3">
    <source>
        <dbReference type="Proteomes" id="UP000202511"/>
    </source>
</evidence>
<feature type="compositionally biased region" description="Basic and acidic residues" evidence="1">
    <location>
        <begin position="1"/>
        <end position="19"/>
    </location>
</feature>
<name>A0A0B5JCU4_9VIRU</name>
<dbReference type="GeneID" id="23462404"/>
<organism evidence="2 3">
    <name type="scientific">Pandoravirus inopinatum</name>
    <dbReference type="NCBI Taxonomy" id="1605721"/>
    <lineage>
        <taxon>Viruses</taxon>
        <taxon>Pandoravirus</taxon>
    </lineage>
</organism>
<dbReference type="Proteomes" id="UP000202511">
    <property type="component" value="Segment"/>
</dbReference>
<reference evidence="2 3" key="1">
    <citation type="journal article" date="2015" name="Parasitol. Res.">
        <title>Viruses in close associations with free-living amoebae.</title>
        <authorList>
            <person name="Scheid P."/>
        </authorList>
    </citation>
    <scope>NUCLEOTIDE SEQUENCE [LARGE SCALE GENOMIC DNA]</scope>
    <source>
        <strain evidence="2">KlaHel</strain>
    </source>
</reference>
<dbReference type="KEGG" id="vg:23462404"/>
<evidence type="ECO:0000256" key="1">
    <source>
        <dbReference type="SAM" id="MobiDB-lite"/>
    </source>
</evidence>
<dbReference type="RefSeq" id="YP_009119722.1">
    <property type="nucleotide sequence ID" value="NC_026440.1"/>
</dbReference>
<proteinExistence type="predicted"/>
<sequence length="141" mass="15830">MKRTQDHKDRRLQNSDGGHHAQSVAVASDGRPAKVARIDAAPQRDVTEIGPHCPDQTFIHALTDDALYHLFNGMCVAGAPIFPPECRWVPALVCRRWRAVVASITHATHEPLPVGCVTPFGMRRRRKRCITIHLCGRRVWL</sequence>
<feature type="region of interest" description="Disordered" evidence="1">
    <location>
        <begin position="1"/>
        <end position="33"/>
    </location>
</feature>
<accession>A0A0B5JCU4</accession>
<evidence type="ECO:0000313" key="2">
    <source>
        <dbReference type="EMBL" id="AJF97487.1"/>
    </source>
</evidence>
<dbReference type="EMBL" id="KP136319">
    <property type="protein sequence ID" value="AJF97487.1"/>
    <property type="molecule type" value="Genomic_DNA"/>
</dbReference>